<protein>
    <submittedName>
        <fullName evidence="1">Uncharacterized protein</fullName>
    </submittedName>
</protein>
<organism evidence="1">
    <name type="scientific">marine sediment metagenome</name>
    <dbReference type="NCBI Taxonomy" id="412755"/>
    <lineage>
        <taxon>unclassified sequences</taxon>
        <taxon>metagenomes</taxon>
        <taxon>ecological metagenomes</taxon>
    </lineage>
</organism>
<reference evidence="1" key="1">
    <citation type="journal article" date="2015" name="Nature">
        <title>Complex archaea that bridge the gap between prokaryotes and eukaryotes.</title>
        <authorList>
            <person name="Spang A."/>
            <person name="Saw J.H."/>
            <person name="Jorgensen S.L."/>
            <person name="Zaremba-Niedzwiedzka K."/>
            <person name="Martijn J."/>
            <person name="Lind A.E."/>
            <person name="van Eijk R."/>
            <person name="Schleper C."/>
            <person name="Guy L."/>
            <person name="Ettema T.J."/>
        </authorList>
    </citation>
    <scope>NUCLEOTIDE SEQUENCE</scope>
</reference>
<evidence type="ECO:0000313" key="1">
    <source>
        <dbReference type="EMBL" id="KKN71728.1"/>
    </source>
</evidence>
<accession>A0A0F9W0W2</accession>
<comment type="caution">
    <text evidence="1">The sequence shown here is derived from an EMBL/GenBank/DDBJ whole genome shotgun (WGS) entry which is preliminary data.</text>
</comment>
<sequence>MYPSFTYTGNPIQRVLKSLGLLVAMGLLLFGTAKKATGTSQVNIGHQPRLLAVQGPLSPVVEELYNKTPEPHRSSVTNILPVTSDYTCSSGASQGCVLYLRSRGFCVPKTRNGGAGSLPVKSTELPPIGEEVYIVSRESVLGHVARGYFDGENLISTVDSAGAGRVIPLNLFKGWY</sequence>
<name>A0A0F9W0W2_9ZZZZ</name>
<gene>
    <name evidence="1" type="ORF">LCGC14_0417940</name>
</gene>
<dbReference type="EMBL" id="LAZR01000377">
    <property type="protein sequence ID" value="KKN71728.1"/>
    <property type="molecule type" value="Genomic_DNA"/>
</dbReference>
<proteinExistence type="predicted"/>
<dbReference type="AlphaFoldDB" id="A0A0F9W0W2"/>